<dbReference type="Gene3D" id="2.40.40.10">
    <property type="entry name" value="RlpA-like domain"/>
    <property type="match status" value="1"/>
</dbReference>
<dbReference type="CDD" id="cd14667">
    <property type="entry name" value="3D_containing_proteins"/>
    <property type="match status" value="1"/>
</dbReference>
<dbReference type="InterPro" id="IPR007137">
    <property type="entry name" value="DUF348"/>
</dbReference>
<dbReference type="InterPro" id="IPR036908">
    <property type="entry name" value="RlpA-like_sf"/>
</dbReference>
<dbReference type="PROSITE" id="PS51109">
    <property type="entry name" value="G5"/>
    <property type="match status" value="1"/>
</dbReference>
<dbReference type="SMART" id="SM01208">
    <property type="entry name" value="G5"/>
    <property type="match status" value="1"/>
</dbReference>
<reference evidence="3" key="1">
    <citation type="submission" date="2020-08" db="EMBL/GenBank/DDBJ databases">
        <title>Genome public.</title>
        <authorList>
            <person name="Liu C."/>
            <person name="Sun Q."/>
        </authorList>
    </citation>
    <scope>NUCLEOTIDE SEQUENCE</scope>
    <source>
        <strain evidence="3">BX7</strain>
    </source>
</reference>
<name>A0A926DEV4_9FIRM</name>
<dbReference type="Proteomes" id="UP000620366">
    <property type="component" value="Unassembled WGS sequence"/>
</dbReference>
<evidence type="ECO:0000256" key="1">
    <source>
        <dbReference type="ARBA" id="ARBA00022729"/>
    </source>
</evidence>
<organism evidence="3 4">
    <name type="scientific">Feifania hominis</name>
    <dbReference type="NCBI Taxonomy" id="2763660"/>
    <lineage>
        <taxon>Bacteria</taxon>
        <taxon>Bacillati</taxon>
        <taxon>Bacillota</taxon>
        <taxon>Clostridia</taxon>
        <taxon>Eubacteriales</taxon>
        <taxon>Feifaniaceae</taxon>
        <taxon>Feifania</taxon>
    </lineage>
</organism>
<comment type="caution">
    <text evidence="3">The sequence shown here is derived from an EMBL/GenBank/DDBJ whole genome shotgun (WGS) entry which is preliminary data.</text>
</comment>
<dbReference type="Pfam" id="PF03990">
    <property type="entry name" value="DUF348"/>
    <property type="match status" value="2"/>
</dbReference>
<proteinExistence type="predicted"/>
<evidence type="ECO:0000259" key="2">
    <source>
        <dbReference type="PROSITE" id="PS51109"/>
    </source>
</evidence>
<dbReference type="Pfam" id="PF07501">
    <property type="entry name" value="G5"/>
    <property type="match status" value="1"/>
</dbReference>
<keyword evidence="1" id="KW-0732">Signal</keyword>
<keyword evidence="4" id="KW-1185">Reference proteome</keyword>
<dbReference type="Pfam" id="PF06725">
    <property type="entry name" value="3D"/>
    <property type="match status" value="1"/>
</dbReference>
<dbReference type="InterPro" id="IPR011098">
    <property type="entry name" value="G5_dom"/>
</dbReference>
<dbReference type="EMBL" id="JACRSP010000003">
    <property type="protein sequence ID" value="MBC8536562.1"/>
    <property type="molecule type" value="Genomic_DNA"/>
</dbReference>
<gene>
    <name evidence="3" type="ORF">H8695_07680</name>
</gene>
<dbReference type="RefSeq" id="WP_249300404.1">
    <property type="nucleotide sequence ID" value="NZ_JACRSP010000003.1"/>
</dbReference>
<dbReference type="InterPro" id="IPR051933">
    <property type="entry name" value="Resuscitation_pf_RpfB"/>
</dbReference>
<dbReference type="SUPFAM" id="SSF50685">
    <property type="entry name" value="Barwin-like endoglucanases"/>
    <property type="match status" value="1"/>
</dbReference>
<dbReference type="GO" id="GO:0009254">
    <property type="term" value="P:peptidoglycan turnover"/>
    <property type="evidence" value="ECO:0007669"/>
    <property type="project" value="InterPro"/>
</dbReference>
<dbReference type="GO" id="GO:0004553">
    <property type="term" value="F:hydrolase activity, hydrolyzing O-glycosyl compounds"/>
    <property type="evidence" value="ECO:0007669"/>
    <property type="project" value="InterPro"/>
</dbReference>
<dbReference type="InterPro" id="IPR010611">
    <property type="entry name" value="3D_dom"/>
</dbReference>
<dbReference type="PANTHER" id="PTHR39160">
    <property type="entry name" value="CELL WALL-BINDING PROTEIN YOCH"/>
    <property type="match status" value="1"/>
</dbReference>
<dbReference type="PANTHER" id="PTHR39160:SF4">
    <property type="entry name" value="RESUSCITATION-PROMOTING FACTOR RPFB"/>
    <property type="match status" value="1"/>
</dbReference>
<dbReference type="GO" id="GO:0019867">
    <property type="term" value="C:outer membrane"/>
    <property type="evidence" value="ECO:0007669"/>
    <property type="project" value="InterPro"/>
</dbReference>
<feature type="domain" description="G5" evidence="2">
    <location>
        <begin position="171"/>
        <end position="251"/>
    </location>
</feature>
<evidence type="ECO:0000313" key="3">
    <source>
        <dbReference type="EMBL" id="MBC8536562.1"/>
    </source>
</evidence>
<accession>A0A926DEV4</accession>
<dbReference type="AlphaFoldDB" id="A0A926DEV4"/>
<dbReference type="Gene3D" id="2.20.230.10">
    <property type="entry name" value="Resuscitation-promoting factor rpfb"/>
    <property type="match status" value="1"/>
</dbReference>
<evidence type="ECO:0000313" key="4">
    <source>
        <dbReference type="Proteomes" id="UP000620366"/>
    </source>
</evidence>
<protein>
    <submittedName>
        <fullName evidence="3">G5 domain-containing protein</fullName>
    </submittedName>
</protein>
<sequence length="362" mass="39518">MQFVKTLAGRIRGAFGRLFRMARKFFRRSAGTLGAFVCRRTVALTLLLSVSLAVTAAAVSQTRFVTIRDGDNTIVVRTMKDDPNDIIEEAGLTLSAYDAVKVNADQGLYADLSVERAFPVYLTCDGSRTVYYMTGGSVRDLLSKSDIELGVYDIMTHNPNDLLYSGIDVTINRVNYVTVTEETEIPFDVKRLGVQTIPKGKTVEKVKGENGLATVVVQNMVVDGQLLSSKVVSEEITKAPVQGVVEYGVGGEFSTSRGEALRYSHYIDLKATAYTYGESGKWGDITSTGKPVQVGYVAVDPKVIPYGTRMYITYPNGKVAYGYAVAEDTGGGIKGNRIDLFMETSAECKAFGVRKVRAYILE</sequence>
<dbReference type="InterPro" id="IPR059180">
    <property type="entry name" value="3D_YorM"/>
</dbReference>